<dbReference type="SUPFAM" id="SSF52009">
    <property type="entry name" value="Phosphohistidine domain"/>
    <property type="match status" value="1"/>
</dbReference>
<dbReference type="GO" id="GO:0016301">
    <property type="term" value="F:kinase activity"/>
    <property type="evidence" value="ECO:0007669"/>
    <property type="project" value="InterPro"/>
</dbReference>
<dbReference type="InterPro" id="IPR002192">
    <property type="entry name" value="PPDK_AMP/ATP-bd"/>
</dbReference>
<accession>A0A4Q9DPR3</accession>
<dbReference type="InterPro" id="IPR013815">
    <property type="entry name" value="ATP_grasp_subdomain_1"/>
</dbReference>
<keyword evidence="6" id="KW-1185">Reference proteome</keyword>
<evidence type="ECO:0000256" key="1">
    <source>
        <dbReference type="ARBA" id="ARBA00022741"/>
    </source>
</evidence>
<feature type="domain" description="Pyruvate phosphate dikinase AMP/ATP-binding" evidence="4">
    <location>
        <begin position="17"/>
        <end position="314"/>
    </location>
</feature>
<keyword evidence="1" id="KW-0547">Nucleotide-binding</keyword>
<comment type="caution">
    <text evidence="5">The sequence shown here is derived from an EMBL/GenBank/DDBJ whole genome shotgun (WGS) entry which is preliminary data.</text>
</comment>
<dbReference type="InterPro" id="IPR036637">
    <property type="entry name" value="Phosphohistidine_dom_sf"/>
</dbReference>
<evidence type="ECO:0000259" key="3">
    <source>
        <dbReference type="Pfam" id="PF00391"/>
    </source>
</evidence>
<evidence type="ECO:0000313" key="6">
    <source>
        <dbReference type="Proteomes" id="UP000293142"/>
    </source>
</evidence>
<dbReference type="Gene3D" id="3.30.470.20">
    <property type="entry name" value="ATP-grasp fold, B domain"/>
    <property type="match status" value="1"/>
</dbReference>
<dbReference type="EMBL" id="SIRE01000013">
    <property type="protein sequence ID" value="TBL76638.1"/>
    <property type="molecule type" value="Genomic_DNA"/>
</dbReference>
<evidence type="ECO:0000256" key="2">
    <source>
        <dbReference type="ARBA" id="ARBA00022840"/>
    </source>
</evidence>
<dbReference type="NCBIfam" id="NF004878">
    <property type="entry name" value="PRK06241.1-3"/>
    <property type="match status" value="1"/>
</dbReference>
<keyword evidence="5" id="KW-0670">Pyruvate</keyword>
<dbReference type="RefSeq" id="WP_131015108.1">
    <property type="nucleotide sequence ID" value="NZ_SIRE01000013.1"/>
</dbReference>
<dbReference type="Gene3D" id="3.30.1490.20">
    <property type="entry name" value="ATP-grasp fold, A domain"/>
    <property type="match status" value="1"/>
</dbReference>
<proteinExistence type="predicted"/>
<evidence type="ECO:0000259" key="4">
    <source>
        <dbReference type="Pfam" id="PF01326"/>
    </source>
</evidence>
<dbReference type="InterPro" id="IPR051549">
    <property type="entry name" value="PEP_Utilizing_Enz"/>
</dbReference>
<organism evidence="5 6">
    <name type="scientific">Paenibacillus thalictri</name>
    <dbReference type="NCBI Taxonomy" id="2527873"/>
    <lineage>
        <taxon>Bacteria</taxon>
        <taxon>Bacillati</taxon>
        <taxon>Bacillota</taxon>
        <taxon>Bacilli</taxon>
        <taxon>Bacillales</taxon>
        <taxon>Paenibacillaceae</taxon>
        <taxon>Paenibacillus</taxon>
    </lineage>
</organism>
<reference evidence="5 6" key="1">
    <citation type="submission" date="2019-02" db="EMBL/GenBank/DDBJ databases">
        <title>Paenibacillus sp. nov., isolated from surface-sterilized tissue of Thalictrum simplex L.</title>
        <authorList>
            <person name="Tuo L."/>
        </authorList>
    </citation>
    <scope>NUCLEOTIDE SEQUENCE [LARGE SCALE GENOMIC DNA]</scope>
    <source>
        <strain evidence="5 6">N2SHLJ1</strain>
    </source>
</reference>
<dbReference type="Pfam" id="PF00391">
    <property type="entry name" value="PEP-utilizers"/>
    <property type="match status" value="1"/>
</dbReference>
<evidence type="ECO:0000313" key="5">
    <source>
        <dbReference type="EMBL" id="TBL76638.1"/>
    </source>
</evidence>
<dbReference type="GO" id="GO:0005524">
    <property type="term" value="F:ATP binding"/>
    <property type="evidence" value="ECO:0007669"/>
    <property type="project" value="UniProtKB-KW"/>
</dbReference>
<dbReference type="Gene3D" id="3.50.30.10">
    <property type="entry name" value="Phosphohistidine domain"/>
    <property type="match status" value="1"/>
</dbReference>
<dbReference type="FunFam" id="3.30.1490.20:FF:000010">
    <property type="entry name" value="Phosphoenolpyruvate synthase"/>
    <property type="match status" value="1"/>
</dbReference>
<dbReference type="OrthoDB" id="9765468at2"/>
<keyword evidence="2" id="KW-0067">ATP-binding</keyword>
<dbReference type="Proteomes" id="UP000293142">
    <property type="component" value="Unassembled WGS sequence"/>
</dbReference>
<gene>
    <name evidence="5" type="ORF">EYB31_19635</name>
</gene>
<feature type="domain" description="PEP-utilising enzyme mobile" evidence="3">
    <location>
        <begin position="808"/>
        <end position="877"/>
    </location>
</feature>
<dbReference type="PANTHER" id="PTHR43615:SF1">
    <property type="entry name" value="PPDK_N DOMAIN-CONTAINING PROTEIN"/>
    <property type="match status" value="1"/>
</dbReference>
<dbReference type="InterPro" id="IPR008279">
    <property type="entry name" value="PEP-util_enz_mobile_dom"/>
</dbReference>
<name>A0A4Q9DPR3_9BACL</name>
<dbReference type="PANTHER" id="PTHR43615">
    <property type="entry name" value="PHOSPHOENOLPYRUVATE SYNTHASE-RELATED"/>
    <property type="match status" value="1"/>
</dbReference>
<sequence>METYIMFFSEIGKDDLPAVGGKGANLGEMSKGGLPVPPGFCITTSAYREFGDTSPEMAGFFRELDTVSPDRLDEVRRLGQRIREHLESIAMPEHIEDAILKAWRHNGEDKAYAVRSSATAEDLPTASFAGQQETYLNVRGEEQLLLAVQRCWASLFTERAIVYRAKNGFDHRSVFLSVVVQEMVFPEVSGIMFTADPITGRRQTVSIDASFGLGEALVSGLVSADLYQVRANTIIQKKVAVKKLAIYSLPEGGTVTRELSAEQQLAQALSDEEIVRLAALGRDIEHYYGSEQDIEWCLSGGNFYIVQSRPITSLYPVPQAADDQLHVFISLGHQQMMTDAMTPLAISLWRTMFPFGKQTGAVTESAALVGAGGRMFADPTQLLLMGPGRRILPSVIGGIDERMSSGLKQLLERSEFNRRPLPGVRSKTAQIVIPLLGKVAGNVLYRDVAGVAEQMGRVADNLIDRAKEEVERASGAEKVSAVQRNVSAVIPELFKHMLPIPLSGIVSLKLLERLTRRWLGETSWIAQLNKSLPHNATSEMGLMIGDLADEARKQPAVVHYLQTADDEHFLDGLANIRGGDRFYREIQRFLELYGMRCPGEIDIGNKRWREAPTLLVPSLISHIRSVSPGEHREKFAQGKREAEQAAEELLAKVERTPGGYVKKRILARLITVFRSVMGIREYPKYTFIRLFDIYKQAIMAEGAALQRANVIDDPQDVLFLKLDELAALLDHRFPGDVRELIAARRKTFELDKKRNPPRLVTSEGENVTGQHRNVQAPEGALTGTPVSAGSIEGIARVVLRPEEAQLSSDEIMIAPFTDPGWTPLFYAAKGLVMEVGGMMTHGAVVAREYGIPAVVGIDRATEIIKTGDRIRVDGTQGYVLILSRG</sequence>
<protein>
    <submittedName>
        <fullName evidence="5">Phosphoenolpyruvate synthase</fullName>
    </submittedName>
</protein>
<dbReference type="SUPFAM" id="SSF56059">
    <property type="entry name" value="Glutathione synthetase ATP-binding domain-like"/>
    <property type="match status" value="1"/>
</dbReference>
<dbReference type="NCBIfam" id="NF004877">
    <property type="entry name" value="PRK06241.1-2"/>
    <property type="match status" value="1"/>
</dbReference>
<dbReference type="Pfam" id="PF01326">
    <property type="entry name" value="PPDK_N"/>
    <property type="match status" value="1"/>
</dbReference>
<dbReference type="AlphaFoldDB" id="A0A4Q9DPR3"/>